<dbReference type="PANTHER" id="PTHR24421">
    <property type="entry name" value="NITRATE/NITRITE SENSOR PROTEIN NARX-RELATED"/>
    <property type="match status" value="1"/>
</dbReference>
<dbReference type="PANTHER" id="PTHR24421:SF10">
    <property type="entry name" value="NITRATE_NITRITE SENSOR PROTEIN NARQ"/>
    <property type="match status" value="1"/>
</dbReference>
<dbReference type="AlphaFoldDB" id="A0A3N0GMK0"/>
<evidence type="ECO:0000256" key="9">
    <source>
        <dbReference type="SAM" id="Phobius"/>
    </source>
</evidence>
<feature type="transmembrane region" description="Helical" evidence="9">
    <location>
        <begin position="132"/>
        <end position="154"/>
    </location>
</feature>
<keyword evidence="13" id="KW-1185">Reference proteome</keyword>
<sequence>MLEPDPETYNPPLTRWDHVWRYALALAISGLVWADVGIHEWQSGSPWFWIDLAGGVVSFGITHFRRRWPFGTALVLTLFGLFSLSSAGPGVLAVVSLFTRRNLRQIVPIALLNIVCSQIYTSYQPAGSKDPAWVTFTFTVVVTVAIVAFGMYVGSRRELIWTLRERARQAEAEQELRVGQAQSAERERIAREMHDVLAHRISLVTMHAGALAYRTDLPPEQVRETAQLIQAKAHEAMTDLRQVLGMLRGEDGVPDRPQPTLDDLDTLMDEARTSGMVVEYAERLPSGGRPAEQVGRTIYRIVQEALTNARKHAAGTHVSVSVAGDADRGITVVVGNAKPVGRISRGRAPGSGLGLVGLRERAALTGGTLTVDESDRAFTLRGWLPWAT</sequence>
<keyword evidence="8" id="KW-0902">Two-component regulatory system</keyword>
<dbReference type="InterPro" id="IPR050482">
    <property type="entry name" value="Sensor_HK_TwoCompSys"/>
</dbReference>
<name>A0A3N0GMK0_9ACTN</name>
<organism evidence="12 13">
    <name type="scientific">Nocardioides pocheonensis</name>
    <dbReference type="NCBI Taxonomy" id="661485"/>
    <lineage>
        <taxon>Bacteria</taxon>
        <taxon>Bacillati</taxon>
        <taxon>Actinomycetota</taxon>
        <taxon>Actinomycetes</taxon>
        <taxon>Propionibacteriales</taxon>
        <taxon>Nocardioidaceae</taxon>
        <taxon>Nocardioides</taxon>
    </lineage>
</organism>
<evidence type="ECO:0000256" key="1">
    <source>
        <dbReference type="ARBA" id="ARBA00000085"/>
    </source>
</evidence>
<keyword evidence="6 12" id="KW-0418">Kinase</keyword>
<accession>A0A3N0GMK0</accession>
<reference evidence="12 13" key="1">
    <citation type="submission" date="2018-11" db="EMBL/GenBank/DDBJ databases">
        <authorList>
            <person name="Li F."/>
        </authorList>
    </citation>
    <scope>NUCLEOTIDE SEQUENCE [LARGE SCALE GENOMIC DNA]</scope>
    <source>
        <strain evidence="12 13">Gsoil 818</strain>
    </source>
</reference>
<keyword evidence="4" id="KW-0808">Transferase</keyword>
<keyword evidence="5" id="KW-0547">Nucleotide-binding</keyword>
<dbReference type="EC" id="2.7.13.3" evidence="2"/>
<dbReference type="Proteomes" id="UP000279994">
    <property type="component" value="Unassembled WGS sequence"/>
</dbReference>
<evidence type="ECO:0000256" key="2">
    <source>
        <dbReference type="ARBA" id="ARBA00012438"/>
    </source>
</evidence>
<dbReference type="SUPFAM" id="SSF55874">
    <property type="entry name" value="ATPase domain of HSP90 chaperone/DNA topoisomerase II/histidine kinase"/>
    <property type="match status" value="1"/>
</dbReference>
<evidence type="ECO:0000256" key="5">
    <source>
        <dbReference type="ARBA" id="ARBA00022741"/>
    </source>
</evidence>
<feature type="transmembrane region" description="Helical" evidence="9">
    <location>
        <begin position="106"/>
        <end position="126"/>
    </location>
</feature>
<dbReference type="InterPro" id="IPR011712">
    <property type="entry name" value="Sig_transdc_His_kin_sub3_dim/P"/>
</dbReference>
<comment type="catalytic activity">
    <reaction evidence="1">
        <text>ATP + protein L-histidine = ADP + protein N-phospho-L-histidine.</text>
        <dbReference type="EC" id="2.7.13.3"/>
    </reaction>
</comment>
<dbReference type="InterPro" id="IPR003594">
    <property type="entry name" value="HATPase_dom"/>
</dbReference>
<feature type="transmembrane region" description="Helical" evidence="9">
    <location>
        <begin position="70"/>
        <end position="94"/>
    </location>
</feature>
<dbReference type="OrthoDB" id="227596at2"/>
<protein>
    <recommendedName>
        <fullName evidence="2">histidine kinase</fullName>
        <ecNumber evidence="2">2.7.13.3</ecNumber>
    </recommendedName>
</protein>
<keyword evidence="9" id="KW-0472">Membrane</keyword>
<proteinExistence type="predicted"/>
<dbReference type="CDD" id="cd16917">
    <property type="entry name" value="HATPase_UhpB-NarQ-NarX-like"/>
    <property type="match status" value="1"/>
</dbReference>
<keyword evidence="9" id="KW-1133">Transmembrane helix</keyword>
<evidence type="ECO:0000256" key="7">
    <source>
        <dbReference type="ARBA" id="ARBA00022840"/>
    </source>
</evidence>
<feature type="domain" description="Histidine kinase/HSP90-like ATPase" evidence="10">
    <location>
        <begin position="296"/>
        <end position="379"/>
    </location>
</feature>
<dbReference type="Gene3D" id="3.30.565.10">
    <property type="entry name" value="Histidine kinase-like ATPase, C-terminal domain"/>
    <property type="match status" value="1"/>
</dbReference>
<keyword evidence="3" id="KW-0597">Phosphoprotein</keyword>
<dbReference type="RefSeq" id="WP_123223110.1">
    <property type="nucleotide sequence ID" value="NZ_RJSF01000040.1"/>
</dbReference>
<evidence type="ECO:0000256" key="4">
    <source>
        <dbReference type="ARBA" id="ARBA00022679"/>
    </source>
</evidence>
<evidence type="ECO:0000259" key="11">
    <source>
        <dbReference type="Pfam" id="PF07730"/>
    </source>
</evidence>
<dbReference type="Pfam" id="PF02518">
    <property type="entry name" value="HATPase_c"/>
    <property type="match status" value="1"/>
</dbReference>
<evidence type="ECO:0000256" key="8">
    <source>
        <dbReference type="ARBA" id="ARBA00023012"/>
    </source>
</evidence>
<keyword evidence="7" id="KW-0067">ATP-binding</keyword>
<feature type="transmembrane region" description="Helical" evidence="9">
    <location>
        <begin position="20"/>
        <end position="38"/>
    </location>
</feature>
<evidence type="ECO:0000313" key="13">
    <source>
        <dbReference type="Proteomes" id="UP000279994"/>
    </source>
</evidence>
<dbReference type="Pfam" id="PF07730">
    <property type="entry name" value="HisKA_3"/>
    <property type="match status" value="1"/>
</dbReference>
<evidence type="ECO:0000256" key="3">
    <source>
        <dbReference type="ARBA" id="ARBA00022553"/>
    </source>
</evidence>
<dbReference type="EMBL" id="RJSF01000040">
    <property type="protein sequence ID" value="RNM13704.1"/>
    <property type="molecule type" value="Genomic_DNA"/>
</dbReference>
<dbReference type="GO" id="GO:0016020">
    <property type="term" value="C:membrane"/>
    <property type="evidence" value="ECO:0007669"/>
    <property type="project" value="InterPro"/>
</dbReference>
<evidence type="ECO:0000259" key="10">
    <source>
        <dbReference type="Pfam" id="PF02518"/>
    </source>
</evidence>
<dbReference type="InterPro" id="IPR036890">
    <property type="entry name" value="HATPase_C_sf"/>
</dbReference>
<comment type="caution">
    <text evidence="12">The sequence shown here is derived from an EMBL/GenBank/DDBJ whole genome shotgun (WGS) entry which is preliminary data.</text>
</comment>
<dbReference type="GO" id="GO:0000155">
    <property type="term" value="F:phosphorelay sensor kinase activity"/>
    <property type="evidence" value="ECO:0007669"/>
    <property type="project" value="InterPro"/>
</dbReference>
<feature type="domain" description="Signal transduction histidine kinase subgroup 3 dimerisation and phosphoacceptor" evidence="11">
    <location>
        <begin position="185"/>
        <end position="249"/>
    </location>
</feature>
<dbReference type="Gene3D" id="1.20.5.1930">
    <property type="match status" value="1"/>
</dbReference>
<feature type="transmembrane region" description="Helical" evidence="9">
    <location>
        <begin position="47"/>
        <end position="64"/>
    </location>
</feature>
<evidence type="ECO:0000256" key="6">
    <source>
        <dbReference type="ARBA" id="ARBA00022777"/>
    </source>
</evidence>
<evidence type="ECO:0000313" key="12">
    <source>
        <dbReference type="EMBL" id="RNM13704.1"/>
    </source>
</evidence>
<gene>
    <name evidence="12" type="ORF">EFL26_12005</name>
</gene>
<dbReference type="GO" id="GO:0046983">
    <property type="term" value="F:protein dimerization activity"/>
    <property type="evidence" value="ECO:0007669"/>
    <property type="project" value="InterPro"/>
</dbReference>
<keyword evidence="9" id="KW-0812">Transmembrane</keyword>
<dbReference type="GO" id="GO:0005524">
    <property type="term" value="F:ATP binding"/>
    <property type="evidence" value="ECO:0007669"/>
    <property type="project" value="UniProtKB-KW"/>
</dbReference>